<dbReference type="Gene3D" id="3.30.710.10">
    <property type="entry name" value="Potassium Channel Kv1.1, Chain A"/>
    <property type="match status" value="1"/>
</dbReference>
<dbReference type="AlphaFoldDB" id="E9G356"/>
<gene>
    <name evidence="3" type="ORF">DAPPUDRAFT_222309</name>
</gene>
<dbReference type="PhylomeDB" id="E9G356"/>
<keyword evidence="1" id="KW-0479">Metal-binding</keyword>
<keyword evidence="4" id="KW-1185">Reference proteome</keyword>
<evidence type="ECO:0000256" key="1">
    <source>
        <dbReference type="ARBA" id="ARBA00022723"/>
    </source>
</evidence>
<dbReference type="InterPro" id="IPR000210">
    <property type="entry name" value="BTB/POZ_dom"/>
</dbReference>
<dbReference type="FunFam" id="3.30.710.10:FF:000159">
    <property type="entry name" value="Speckle-type POZ protein B"/>
    <property type="match status" value="1"/>
</dbReference>
<feature type="domain" description="BTB" evidence="2">
    <location>
        <begin position="195"/>
        <end position="263"/>
    </location>
</feature>
<dbReference type="SMART" id="SM00225">
    <property type="entry name" value="BTB"/>
    <property type="match status" value="1"/>
</dbReference>
<protein>
    <recommendedName>
        <fullName evidence="2">BTB domain-containing protein</fullName>
    </recommendedName>
</protein>
<dbReference type="InParanoid" id="E9G356"/>
<evidence type="ECO:0000313" key="3">
    <source>
        <dbReference type="EMBL" id="EFX86048.1"/>
    </source>
</evidence>
<evidence type="ECO:0000313" key="4">
    <source>
        <dbReference type="Proteomes" id="UP000000305"/>
    </source>
</evidence>
<dbReference type="EMBL" id="GL732531">
    <property type="protein sequence ID" value="EFX86048.1"/>
    <property type="molecule type" value="Genomic_DNA"/>
</dbReference>
<dbReference type="GO" id="GO:0042542">
    <property type="term" value="P:response to hydrogen peroxide"/>
    <property type="evidence" value="ECO:0007669"/>
    <property type="project" value="UniProtKB-ARBA"/>
</dbReference>
<dbReference type="GO" id="GO:0043161">
    <property type="term" value="P:proteasome-mediated ubiquitin-dependent protein catabolic process"/>
    <property type="evidence" value="ECO:0000318"/>
    <property type="project" value="GO_Central"/>
</dbReference>
<evidence type="ECO:0000259" key="2">
    <source>
        <dbReference type="PROSITE" id="PS50097"/>
    </source>
</evidence>
<dbReference type="GO" id="GO:0046872">
    <property type="term" value="F:metal ion binding"/>
    <property type="evidence" value="ECO:0007669"/>
    <property type="project" value="UniProtKB-KW"/>
</dbReference>
<dbReference type="Pfam" id="PF00651">
    <property type="entry name" value="BTB"/>
    <property type="match status" value="1"/>
</dbReference>
<reference evidence="3 4" key="1">
    <citation type="journal article" date="2011" name="Science">
        <title>The ecoresponsive genome of Daphnia pulex.</title>
        <authorList>
            <person name="Colbourne J.K."/>
            <person name="Pfrender M.E."/>
            <person name="Gilbert D."/>
            <person name="Thomas W.K."/>
            <person name="Tucker A."/>
            <person name="Oakley T.H."/>
            <person name="Tokishita S."/>
            <person name="Aerts A."/>
            <person name="Arnold G.J."/>
            <person name="Basu M.K."/>
            <person name="Bauer D.J."/>
            <person name="Caceres C.E."/>
            <person name="Carmel L."/>
            <person name="Casola C."/>
            <person name="Choi J.H."/>
            <person name="Detter J.C."/>
            <person name="Dong Q."/>
            <person name="Dusheyko S."/>
            <person name="Eads B.D."/>
            <person name="Frohlich T."/>
            <person name="Geiler-Samerotte K.A."/>
            <person name="Gerlach D."/>
            <person name="Hatcher P."/>
            <person name="Jogdeo S."/>
            <person name="Krijgsveld J."/>
            <person name="Kriventseva E.V."/>
            <person name="Kultz D."/>
            <person name="Laforsch C."/>
            <person name="Lindquist E."/>
            <person name="Lopez J."/>
            <person name="Manak J.R."/>
            <person name="Muller J."/>
            <person name="Pangilinan J."/>
            <person name="Patwardhan R.P."/>
            <person name="Pitluck S."/>
            <person name="Pritham E.J."/>
            <person name="Rechtsteiner A."/>
            <person name="Rho M."/>
            <person name="Rogozin I.B."/>
            <person name="Sakarya O."/>
            <person name="Salamov A."/>
            <person name="Schaack S."/>
            <person name="Shapiro H."/>
            <person name="Shiga Y."/>
            <person name="Skalitzky C."/>
            <person name="Smith Z."/>
            <person name="Souvorov A."/>
            <person name="Sung W."/>
            <person name="Tang Z."/>
            <person name="Tsuchiya D."/>
            <person name="Tu H."/>
            <person name="Vos H."/>
            <person name="Wang M."/>
            <person name="Wolf Y.I."/>
            <person name="Yamagata H."/>
            <person name="Yamada T."/>
            <person name="Ye Y."/>
            <person name="Shaw J.R."/>
            <person name="Andrews J."/>
            <person name="Crease T.J."/>
            <person name="Tang H."/>
            <person name="Lucas S.M."/>
            <person name="Robertson H.M."/>
            <person name="Bork P."/>
            <person name="Koonin E.V."/>
            <person name="Zdobnov E.M."/>
            <person name="Grigoriev I.V."/>
            <person name="Lynch M."/>
            <person name="Boore J.L."/>
        </authorList>
    </citation>
    <scope>NUCLEOTIDE SEQUENCE [LARGE SCALE GENOMIC DNA]</scope>
</reference>
<dbReference type="FunFam" id="1.25.40.420:FF:000012">
    <property type="entry name" value="BTB/POZ and TAZ domain-containing protein 2"/>
    <property type="match status" value="1"/>
</dbReference>
<dbReference type="HOGENOM" id="CLU_050585_1_0_1"/>
<dbReference type="GO" id="GO:0005516">
    <property type="term" value="F:calmodulin binding"/>
    <property type="evidence" value="ECO:0007669"/>
    <property type="project" value="UniProtKB-ARBA"/>
</dbReference>
<dbReference type="GO" id="GO:0009751">
    <property type="term" value="P:response to salicylic acid"/>
    <property type="evidence" value="ECO:0007669"/>
    <property type="project" value="UniProtKB-ARBA"/>
</dbReference>
<dbReference type="OrthoDB" id="6359816at2759"/>
<dbReference type="GO" id="GO:0005634">
    <property type="term" value="C:nucleus"/>
    <property type="evidence" value="ECO:0000318"/>
    <property type="project" value="GO_Central"/>
</dbReference>
<dbReference type="eggNOG" id="KOG1987">
    <property type="taxonomic scope" value="Eukaryota"/>
</dbReference>
<accession>E9G356</accession>
<dbReference type="InterPro" id="IPR011333">
    <property type="entry name" value="SKP1/BTB/POZ_sf"/>
</dbReference>
<dbReference type="GO" id="GO:0005737">
    <property type="term" value="C:cytoplasm"/>
    <property type="evidence" value="ECO:0000318"/>
    <property type="project" value="GO_Central"/>
</dbReference>
<dbReference type="Gene3D" id="1.25.40.420">
    <property type="match status" value="1"/>
</dbReference>
<dbReference type="SUPFAM" id="SSF54695">
    <property type="entry name" value="POZ domain"/>
    <property type="match status" value="1"/>
</dbReference>
<dbReference type="PANTHER" id="PTHR24413">
    <property type="entry name" value="SPECKLE-TYPE POZ PROTEIN"/>
    <property type="match status" value="1"/>
</dbReference>
<dbReference type="PROSITE" id="PS50097">
    <property type="entry name" value="BTB"/>
    <property type="match status" value="1"/>
</dbReference>
<name>E9G356_DAPPU</name>
<dbReference type="GO" id="GO:0031625">
    <property type="term" value="F:ubiquitin protein ligase binding"/>
    <property type="evidence" value="ECO:0000318"/>
    <property type="project" value="GO_Central"/>
</dbReference>
<sequence length="356" mass="41378">MSEISVQELRHGLFSISWKLKGSSMEVELVELCGSQVGQKLSISYNENFREAKKQKKKSYEYEYTILVEETSWDNTTSDDSQLSESSQVVEEMQRVQKQMYEVNKETFVKKKSADPLKLLKSEMSSPKHIWIKSPFIKRQYLPLVKVDSFKWKRVNFIDEQRDVLILCVDFGSTKRSERNIITGLVEMFNNQHRCDVQFKFINEQTIGAHSLILSAGSPGFAAMFQPCISESTNRQVTITDIKVEVFQQLLIHLYSGSAPKIEEENITQPLYLAAEKYDIETLKSDCIDVLLKKLDIDNAIEMLVWSHLHFIPKLFEFALKFLTDNRREICLLPKWLDFVRNHPELCALVTQRMVV</sequence>
<organism evidence="3 4">
    <name type="scientific">Daphnia pulex</name>
    <name type="common">Water flea</name>
    <dbReference type="NCBI Taxonomy" id="6669"/>
    <lineage>
        <taxon>Eukaryota</taxon>
        <taxon>Metazoa</taxon>
        <taxon>Ecdysozoa</taxon>
        <taxon>Arthropoda</taxon>
        <taxon>Crustacea</taxon>
        <taxon>Branchiopoda</taxon>
        <taxon>Diplostraca</taxon>
        <taxon>Cladocera</taxon>
        <taxon>Anomopoda</taxon>
        <taxon>Daphniidae</taxon>
        <taxon>Daphnia</taxon>
    </lineage>
</organism>
<dbReference type="Proteomes" id="UP000000305">
    <property type="component" value="Unassembled WGS sequence"/>
</dbReference>
<dbReference type="GO" id="GO:0030162">
    <property type="term" value="P:regulation of proteolysis"/>
    <property type="evidence" value="ECO:0000318"/>
    <property type="project" value="GO_Central"/>
</dbReference>
<proteinExistence type="predicted"/>
<dbReference type="KEGG" id="dpx:DAPPUDRAFT_222309"/>